<name>A0A831RQE5_9GAMM</name>
<dbReference type="Pfam" id="PF12048">
    <property type="entry name" value="DUF3530"/>
    <property type="match status" value="2"/>
</dbReference>
<accession>A0A831RQE5</accession>
<protein>
    <submittedName>
        <fullName evidence="2">DUF3530 family protein</fullName>
    </submittedName>
</protein>
<keyword evidence="1" id="KW-0732">Signal</keyword>
<comment type="caution">
    <text evidence="2">The sequence shown here is derived from an EMBL/GenBank/DDBJ whole genome shotgun (WGS) entry which is preliminary data.</text>
</comment>
<gene>
    <name evidence="2" type="ORF">ENI96_12790</name>
</gene>
<dbReference type="InterPro" id="IPR022529">
    <property type="entry name" value="DUF3530"/>
</dbReference>
<dbReference type="Proteomes" id="UP000886251">
    <property type="component" value="Unassembled WGS sequence"/>
</dbReference>
<dbReference type="InterPro" id="IPR029058">
    <property type="entry name" value="AB_hydrolase_fold"/>
</dbReference>
<evidence type="ECO:0000313" key="2">
    <source>
        <dbReference type="EMBL" id="HEB97290.1"/>
    </source>
</evidence>
<dbReference type="AlphaFoldDB" id="A0A831RQE5"/>
<feature type="chain" id="PRO_5032644364" evidence="1">
    <location>
        <begin position="19"/>
        <end position="260"/>
    </location>
</feature>
<organism evidence="2">
    <name type="scientific">Sedimenticola thiotaurini</name>
    <dbReference type="NCBI Taxonomy" id="1543721"/>
    <lineage>
        <taxon>Bacteria</taxon>
        <taxon>Pseudomonadati</taxon>
        <taxon>Pseudomonadota</taxon>
        <taxon>Gammaproteobacteria</taxon>
        <taxon>Chromatiales</taxon>
        <taxon>Sedimenticolaceae</taxon>
        <taxon>Sedimenticola</taxon>
    </lineage>
</organism>
<dbReference type="SUPFAM" id="SSF53474">
    <property type="entry name" value="alpha/beta-Hydrolases"/>
    <property type="match status" value="1"/>
</dbReference>
<dbReference type="EMBL" id="DRKP01000160">
    <property type="protein sequence ID" value="HEB97290.1"/>
    <property type="molecule type" value="Genomic_DNA"/>
</dbReference>
<feature type="signal peptide" evidence="1">
    <location>
        <begin position="1"/>
        <end position="18"/>
    </location>
</feature>
<evidence type="ECO:0000256" key="1">
    <source>
        <dbReference type="SAM" id="SignalP"/>
    </source>
</evidence>
<sequence>MKWFQILFLLLGASVVQASDLAREQRIVAEIEEAVVVGEPLRLQAGGLEFFAIHAEAERPDVRGGVIILHGYNANPTWADVVQPLRSELPAAGWETLALQLPVTAADAPRGAAARLIPESFPRIDAAVTFFRDRGIVNLVLVGHSLGARMALEYLAARKPREIRALVAVGLPAGRDRQRGTLAALANLRLPVLDIYGSRDLDAVRGTAPLRAAAARRAGNGDYRQVEVAGADHFFRGLDETLVARVRSWIARMAPGYQPK</sequence>
<dbReference type="Gene3D" id="3.40.50.1820">
    <property type="entry name" value="alpha/beta hydrolase"/>
    <property type="match status" value="1"/>
</dbReference>
<reference evidence="2" key="1">
    <citation type="journal article" date="2020" name="mSystems">
        <title>Genome- and Community-Level Interaction Insights into Carbon Utilization and Element Cycling Functions of Hydrothermarchaeota in Hydrothermal Sediment.</title>
        <authorList>
            <person name="Zhou Z."/>
            <person name="Liu Y."/>
            <person name="Xu W."/>
            <person name="Pan J."/>
            <person name="Luo Z.H."/>
            <person name="Li M."/>
        </authorList>
    </citation>
    <scope>NUCLEOTIDE SEQUENCE [LARGE SCALE GENOMIC DNA]</scope>
    <source>
        <strain evidence="2">HyVt-443</strain>
    </source>
</reference>
<proteinExistence type="predicted"/>